<organism evidence="3 4">
    <name type="scientific">Anaeramoeba ignava</name>
    <name type="common">Anaerobic marine amoeba</name>
    <dbReference type="NCBI Taxonomy" id="1746090"/>
    <lineage>
        <taxon>Eukaryota</taxon>
        <taxon>Metamonada</taxon>
        <taxon>Anaeramoebidae</taxon>
        <taxon>Anaeramoeba</taxon>
    </lineage>
</organism>
<dbReference type="PANTHER" id="PTHR22847">
    <property type="entry name" value="WD40 REPEAT PROTEIN"/>
    <property type="match status" value="1"/>
</dbReference>
<dbReference type="InterPro" id="IPR015943">
    <property type="entry name" value="WD40/YVTN_repeat-like_dom_sf"/>
</dbReference>
<sequence>MEAKQIANEEQKNQKQQKYTTALDNKLHQALYSQLSTWSWGMDLQISNKITSSKKTTDLPFAKFSNKNQSSKSSFNKFYQEYILPFKGHDPLKDIYSVCVSNTGLFVLSSSQDNSHNVWNSSNRSGLFTLQGAKLSTKCNPKFSQFDDWVVCGSDNGKILFWIIDPRSQSRQDQQINVFEFLKIHKHPVSCVNLNEDNSVLVSGDLSGRINVRTSEFYD</sequence>
<reference evidence="3" key="1">
    <citation type="submission" date="2022-10" db="EMBL/GenBank/DDBJ databases">
        <title>Novel sulphate-reducing endosymbionts in the free-living metamonad Anaeramoeba.</title>
        <authorList>
            <person name="Jerlstrom-Hultqvist J."/>
            <person name="Cepicka I."/>
            <person name="Gallot-Lavallee L."/>
            <person name="Salas-Leiva D."/>
            <person name="Curtis B.A."/>
            <person name="Zahonova K."/>
            <person name="Pipaliya S."/>
            <person name="Dacks J."/>
            <person name="Roger A.J."/>
        </authorList>
    </citation>
    <scope>NUCLEOTIDE SEQUENCE</scope>
    <source>
        <strain evidence="3">BMAN</strain>
    </source>
</reference>
<dbReference type="SMART" id="SM00320">
    <property type="entry name" value="WD40"/>
    <property type="match status" value="2"/>
</dbReference>
<dbReference type="InterPro" id="IPR036322">
    <property type="entry name" value="WD40_repeat_dom_sf"/>
</dbReference>
<dbReference type="SUPFAM" id="SSF50978">
    <property type="entry name" value="WD40 repeat-like"/>
    <property type="match status" value="1"/>
</dbReference>
<keyword evidence="1" id="KW-0853">WD repeat</keyword>
<name>A0A9Q0LDY0_ANAIG</name>
<keyword evidence="4" id="KW-1185">Reference proteome</keyword>
<evidence type="ECO:0000256" key="2">
    <source>
        <dbReference type="ARBA" id="ARBA00022737"/>
    </source>
</evidence>
<dbReference type="Proteomes" id="UP001149090">
    <property type="component" value="Unassembled WGS sequence"/>
</dbReference>
<evidence type="ECO:0000313" key="4">
    <source>
        <dbReference type="Proteomes" id="UP001149090"/>
    </source>
</evidence>
<dbReference type="Gene3D" id="2.130.10.10">
    <property type="entry name" value="YVTN repeat-like/Quinoprotein amine dehydrogenase"/>
    <property type="match status" value="1"/>
</dbReference>
<dbReference type="Pfam" id="PF00400">
    <property type="entry name" value="WD40"/>
    <property type="match status" value="3"/>
</dbReference>
<dbReference type="AlphaFoldDB" id="A0A9Q0LDY0"/>
<dbReference type="EMBL" id="JAPDFW010000103">
    <property type="protein sequence ID" value="KAJ5069500.1"/>
    <property type="molecule type" value="Genomic_DNA"/>
</dbReference>
<keyword evidence="2" id="KW-0677">Repeat</keyword>
<dbReference type="PANTHER" id="PTHR22847:SF637">
    <property type="entry name" value="WD REPEAT DOMAIN 5B"/>
    <property type="match status" value="1"/>
</dbReference>
<accession>A0A9Q0LDY0</accession>
<evidence type="ECO:0000256" key="1">
    <source>
        <dbReference type="ARBA" id="ARBA00022574"/>
    </source>
</evidence>
<evidence type="ECO:0000313" key="3">
    <source>
        <dbReference type="EMBL" id="KAJ5069500.1"/>
    </source>
</evidence>
<gene>
    <name evidence="3" type="ORF">M0811_02070</name>
</gene>
<protein>
    <submittedName>
        <fullName evidence="3">Transcription initiation factor tfiid</fullName>
    </submittedName>
</protein>
<dbReference type="GO" id="GO:1990234">
    <property type="term" value="C:transferase complex"/>
    <property type="evidence" value="ECO:0007669"/>
    <property type="project" value="UniProtKB-ARBA"/>
</dbReference>
<comment type="caution">
    <text evidence="3">The sequence shown here is derived from an EMBL/GenBank/DDBJ whole genome shotgun (WGS) entry which is preliminary data.</text>
</comment>
<dbReference type="InterPro" id="IPR001680">
    <property type="entry name" value="WD40_rpt"/>
</dbReference>
<proteinExistence type="predicted"/>